<evidence type="ECO:0000256" key="2">
    <source>
        <dbReference type="ARBA" id="ARBA00023015"/>
    </source>
</evidence>
<keyword evidence="3" id="KW-0238">DNA-binding</keyword>
<keyword evidence="2" id="KW-0805">Transcription regulation</keyword>
<comment type="similarity">
    <text evidence="1">Belongs to the LysR transcriptional regulatory family.</text>
</comment>
<dbReference type="Gene3D" id="1.10.10.10">
    <property type="entry name" value="Winged helix-like DNA-binding domain superfamily/Winged helix DNA-binding domain"/>
    <property type="match status" value="1"/>
</dbReference>
<gene>
    <name evidence="6" type="ORF">LQ327_00960</name>
</gene>
<accession>A0ABS8P1J2</accession>
<name>A0ABS8P1J2_9PSEU</name>
<proteinExistence type="inferred from homology"/>
<dbReference type="Proteomes" id="UP001199469">
    <property type="component" value="Unassembled WGS sequence"/>
</dbReference>
<protein>
    <submittedName>
        <fullName evidence="6">LysR substrate-binding domain-containing protein</fullName>
    </submittedName>
</protein>
<keyword evidence="4" id="KW-0804">Transcription</keyword>
<dbReference type="EMBL" id="JAJNDB010000001">
    <property type="protein sequence ID" value="MCD2191959.1"/>
    <property type="molecule type" value="Genomic_DNA"/>
</dbReference>
<organism evidence="6 7">
    <name type="scientific">Actinomycetospora endophytica</name>
    <dbReference type="NCBI Taxonomy" id="2291215"/>
    <lineage>
        <taxon>Bacteria</taxon>
        <taxon>Bacillati</taxon>
        <taxon>Actinomycetota</taxon>
        <taxon>Actinomycetes</taxon>
        <taxon>Pseudonocardiales</taxon>
        <taxon>Pseudonocardiaceae</taxon>
        <taxon>Actinomycetospora</taxon>
    </lineage>
</organism>
<evidence type="ECO:0000256" key="3">
    <source>
        <dbReference type="ARBA" id="ARBA00023125"/>
    </source>
</evidence>
<dbReference type="InterPro" id="IPR037402">
    <property type="entry name" value="YidZ_PBP2"/>
</dbReference>
<dbReference type="PANTHER" id="PTHR30118">
    <property type="entry name" value="HTH-TYPE TRANSCRIPTIONAL REGULATOR LEUO-RELATED"/>
    <property type="match status" value="1"/>
</dbReference>
<dbReference type="InterPro" id="IPR005119">
    <property type="entry name" value="LysR_subst-bd"/>
</dbReference>
<reference evidence="6 7" key="1">
    <citation type="submission" date="2021-11" db="EMBL/GenBank/DDBJ databases">
        <title>Draft genome sequence of Actinomycetospora sp. SF1 isolated from the rhizosphere soil.</title>
        <authorList>
            <person name="Duangmal K."/>
            <person name="Chantavorakit T."/>
        </authorList>
    </citation>
    <scope>NUCLEOTIDE SEQUENCE [LARGE SCALE GENOMIC DNA]</scope>
    <source>
        <strain evidence="6 7">TBRC 5722</strain>
    </source>
</reference>
<evidence type="ECO:0000256" key="4">
    <source>
        <dbReference type="ARBA" id="ARBA00023163"/>
    </source>
</evidence>
<comment type="caution">
    <text evidence="6">The sequence shown here is derived from an EMBL/GenBank/DDBJ whole genome shotgun (WGS) entry which is preliminary data.</text>
</comment>
<dbReference type="SUPFAM" id="SSF53850">
    <property type="entry name" value="Periplasmic binding protein-like II"/>
    <property type="match status" value="1"/>
</dbReference>
<evidence type="ECO:0000259" key="5">
    <source>
        <dbReference type="PROSITE" id="PS50931"/>
    </source>
</evidence>
<dbReference type="RefSeq" id="WP_230729651.1">
    <property type="nucleotide sequence ID" value="NZ_JAJNDB010000001.1"/>
</dbReference>
<dbReference type="Pfam" id="PF03466">
    <property type="entry name" value="LysR_substrate"/>
    <property type="match status" value="1"/>
</dbReference>
<dbReference type="InterPro" id="IPR000847">
    <property type="entry name" value="LysR_HTH_N"/>
</dbReference>
<dbReference type="PROSITE" id="PS50931">
    <property type="entry name" value="HTH_LYSR"/>
    <property type="match status" value="1"/>
</dbReference>
<feature type="domain" description="HTH lysR-type" evidence="5">
    <location>
        <begin position="20"/>
        <end position="77"/>
    </location>
</feature>
<dbReference type="InterPro" id="IPR050389">
    <property type="entry name" value="LysR-type_TF"/>
</dbReference>
<dbReference type="Gene3D" id="3.40.190.10">
    <property type="entry name" value="Periplasmic binding protein-like II"/>
    <property type="match status" value="2"/>
</dbReference>
<sequence>MIDIDVIDGAEERVMRLTGVDLNLLVAFDALMSERSVSRAADRLSIGQPAMSATLGRLRRVFDDPLLVRQGRGLVPTPLAESLAEPIHEILSRIDETLSTARSGFDPTTDRRSFSVMTSDYVTLVFLRHLLTQLDEEAPHIRVRVRPVTADFREQLRRNLTDLIIVPDDVLGDGHEFPTRPLFSDRFLCAVHRDNPDIGGTITVEQFSEQPYLAYNVGPLPSLIEQQLDAAGITRNLEISTEAFVLAPHILRGTRLLTVLHRRLAEAMPEDLGVRLLEPPMPLKGVTEVMAWAPRHEHDPAHAWFREQLLRLAGRL</sequence>
<dbReference type="PANTHER" id="PTHR30118:SF15">
    <property type="entry name" value="TRANSCRIPTIONAL REGULATORY PROTEIN"/>
    <property type="match status" value="1"/>
</dbReference>
<dbReference type="CDD" id="cd08417">
    <property type="entry name" value="PBP2_Nitroaromatics_like"/>
    <property type="match status" value="1"/>
</dbReference>
<dbReference type="Pfam" id="PF00126">
    <property type="entry name" value="HTH_1"/>
    <property type="match status" value="1"/>
</dbReference>
<dbReference type="InterPro" id="IPR036388">
    <property type="entry name" value="WH-like_DNA-bd_sf"/>
</dbReference>
<evidence type="ECO:0000256" key="1">
    <source>
        <dbReference type="ARBA" id="ARBA00009437"/>
    </source>
</evidence>
<dbReference type="InterPro" id="IPR036390">
    <property type="entry name" value="WH_DNA-bd_sf"/>
</dbReference>
<evidence type="ECO:0000313" key="6">
    <source>
        <dbReference type="EMBL" id="MCD2191959.1"/>
    </source>
</evidence>
<keyword evidence="7" id="KW-1185">Reference proteome</keyword>
<dbReference type="SUPFAM" id="SSF46785">
    <property type="entry name" value="Winged helix' DNA-binding domain"/>
    <property type="match status" value="1"/>
</dbReference>
<evidence type="ECO:0000313" key="7">
    <source>
        <dbReference type="Proteomes" id="UP001199469"/>
    </source>
</evidence>